<dbReference type="GO" id="GO:0008270">
    <property type="term" value="F:zinc ion binding"/>
    <property type="evidence" value="ECO:0007669"/>
    <property type="project" value="InterPro"/>
</dbReference>
<proteinExistence type="predicted"/>
<keyword evidence="5" id="KW-1185">Reference proteome</keyword>
<dbReference type="PANTHER" id="PTHR47784">
    <property type="entry name" value="STEROL UPTAKE CONTROL PROTEIN 2"/>
    <property type="match status" value="1"/>
</dbReference>
<sequence>MARRNPGFVSKRPHKKSRAGCVTCKKKKVKCDEGQPACSYCALRSITCIYPPPEQARSRESTTPRDSSEDLTPVSAQMIPACYTSSGQFSSLEFELMHHYKGSVWPTLSGRVDESIQYLNRDWVPIKSVSTDYLRFSILSMSASHLNLMTPSIRLETAALHYRQKAIKSYMAALNNITSDNYQTLLMTSLYMMGMVSPPEQPCTDDECIKWMNALFRMMQGLRVLAGLKWIAGIEKLEVYPIFRREVKTLPAPPPIRSLPSDPKFWSTKRAGGDDPVRPNPPSTYETPTPNATPSPPQSPASVSSGKDMSDLPFRPLQLMSAGHTPYAPQSWKKPPSWELPFPAFLPPPLMSILKRTVEPPWEQKSLDLHAPILLPSIHALSPIFLSLYYYHLHPDFFTRIIVFPTFLPPPFFQLVAQKEPRALIIVGWWFALIRLSPNTWWIDKFVPRTLQAISNEIMRSNDKGYMDAMEGAYRISKEVDKDGGGKRGRERAAIKVFEGWDGVIWEEGPIMEEKLRFEEYADIPQV</sequence>
<comment type="caution">
    <text evidence="4">The sequence shown here is derived from an EMBL/GenBank/DDBJ whole genome shotgun (WGS) entry which is preliminary data.</text>
</comment>
<dbReference type="AlphaFoldDB" id="A0A9W4USF0"/>
<dbReference type="InterPro" id="IPR053157">
    <property type="entry name" value="Sterol_Uptake_Regulator"/>
</dbReference>
<evidence type="ECO:0000313" key="4">
    <source>
        <dbReference type="EMBL" id="CAI6340989.1"/>
    </source>
</evidence>
<dbReference type="PROSITE" id="PS50048">
    <property type="entry name" value="ZN2_CY6_FUNGAL_2"/>
    <property type="match status" value="1"/>
</dbReference>
<evidence type="ECO:0000313" key="5">
    <source>
        <dbReference type="Proteomes" id="UP001152607"/>
    </source>
</evidence>
<dbReference type="Gene3D" id="4.10.240.10">
    <property type="entry name" value="Zn(2)-C6 fungal-type DNA-binding domain"/>
    <property type="match status" value="1"/>
</dbReference>
<evidence type="ECO:0000259" key="3">
    <source>
        <dbReference type="PROSITE" id="PS50048"/>
    </source>
</evidence>
<evidence type="ECO:0000256" key="1">
    <source>
        <dbReference type="ARBA" id="ARBA00023242"/>
    </source>
</evidence>
<dbReference type="PANTHER" id="PTHR47784:SF5">
    <property type="entry name" value="STEROL UPTAKE CONTROL PROTEIN 2"/>
    <property type="match status" value="1"/>
</dbReference>
<dbReference type="Proteomes" id="UP001152607">
    <property type="component" value="Unassembled WGS sequence"/>
</dbReference>
<feature type="domain" description="Zn(2)-C6 fungal-type" evidence="3">
    <location>
        <begin position="20"/>
        <end position="50"/>
    </location>
</feature>
<keyword evidence="1" id="KW-0539">Nucleus</keyword>
<dbReference type="Pfam" id="PF00172">
    <property type="entry name" value="Zn_clus"/>
    <property type="match status" value="1"/>
</dbReference>
<dbReference type="SUPFAM" id="SSF57701">
    <property type="entry name" value="Zn2/Cys6 DNA-binding domain"/>
    <property type="match status" value="1"/>
</dbReference>
<dbReference type="PROSITE" id="PS00463">
    <property type="entry name" value="ZN2_CY6_FUNGAL_1"/>
    <property type="match status" value="1"/>
</dbReference>
<reference evidence="4" key="1">
    <citation type="submission" date="2023-01" db="EMBL/GenBank/DDBJ databases">
        <authorList>
            <person name="Van Ghelder C."/>
            <person name="Rancurel C."/>
        </authorList>
    </citation>
    <scope>NUCLEOTIDE SEQUENCE</scope>
    <source>
        <strain evidence="4">CNCM I-4278</strain>
    </source>
</reference>
<evidence type="ECO:0000256" key="2">
    <source>
        <dbReference type="SAM" id="MobiDB-lite"/>
    </source>
</evidence>
<dbReference type="GO" id="GO:0001228">
    <property type="term" value="F:DNA-binding transcription activator activity, RNA polymerase II-specific"/>
    <property type="evidence" value="ECO:0007669"/>
    <property type="project" value="TreeGrafter"/>
</dbReference>
<name>A0A9W4USF0_9PLEO</name>
<protein>
    <recommendedName>
        <fullName evidence="3">Zn(2)-C6 fungal-type domain-containing protein</fullName>
    </recommendedName>
</protein>
<dbReference type="InterPro" id="IPR036864">
    <property type="entry name" value="Zn2-C6_fun-type_DNA-bd_sf"/>
</dbReference>
<dbReference type="OrthoDB" id="3546279at2759"/>
<gene>
    <name evidence="4" type="ORF">PDIGIT_LOCUS14177</name>
</gene>
<organism evidence="4 5">
    <name type="scientific">Periconia digitata</name>
    <dbReference type="NCBI Taxonomy" id="1303443"/>
    <lineage>
        <taxon>Eukaryota</taxon>
        <taxon>Fungi</taxon>
        <taxon>Dikarya</taxon>
        <taxon>Ascomycota</taxon>
        <taxon>Pezizomycotina</taxon>
        <taxon>Dothideomycetes</taxon>
        <taxon>Pleosporomycetidae</taxon>
        <taxon>Pleosporales</taxon>
        <taxon>Massarineae</taxon>
        <taxon>Periconiaceae</taxon>
        <taxon>Periconia</taxon>
    </lineage>
</organism>
<dbReference type="InterPro" id="IPR001138">
    <property type="entry name" value="Zn2Cys6_DnaBD"/>
</dbReference>
<dbReference type="SMART" id="SM00066">
    <property type="entry name" value="GAL4"/>
    <property type="match status" value="1"/>
</dbReference>
<accession>A0A9W4USF0</accession>
<dbReference type="EMBL" id="CAOQHR010000011">
    <property type="protein sequence ID" value="CAI6340989.1"/>
    <property type="molecule type" value="Genomic_DNA"/>
</dbReference>
<feature type="region of interest" description="Disordered" evidence="2">
    <location>
        <begin position="251"/>
        <end position="308"/>
    </location>
</feature>